<evidence type="ECO:0000259" key="1">
    <source>
        <dbReference type="Pfam" id="PF01978"/>
    </source>
</evidence>
<dbReference type="Gene3D" id="1.10.10.10">
    <property type="entry name" value="Winged helix-like DNA-binding domain superfamily/Winged helix DNA-binding domain"/>
    <property type="match status" value="1"/>
</dbReference>
<dbReference type="InterPro" id="IPR002831">
    <property type="entry name" value="Tscrpt_reg_TrmB_N"/>
</dbReference>
<dbReference type="Pfam" id="PF01978">
    <property type="entry name" value="TrmB"/>
    <property type="match status" value="1"/>
</dbReference>
<dbReference type="InterPro" id="IPR036390">
    <property type="entry name" value="WH_DNA-bd_sf"/>
</dbReference>
<dbReference type="InterPro" id="IPR036388">
    <property type="entry name" value="WH-like_DNA-bd_sf"/>
</dbReference>
<dbReference type="GeneID" id="76835984"/>
<organism evidence="2 3">
    <name type="scientific">Methanogenium organophilum</name>
    <dbReference type="NCBI Taxonomy" id="2199"/>
    <lineage>
        <taxon>Archaea</taxon>
        <taxon>Methanobacteriati</taxon>
        <taxon>Methanobacteriota</taxon>
        <taxon>Stenosarchaea group</taxon>
        <taxon>Methanomicrobia</taxon>
        <taxon>Methanomicrobiales</taxon>
        <taxon>Methanomicrobiaceae</taxon>
        <taxon>Methanogenium</taxon>
    </lineage>
</organism>
<name>A0A9X9S4D4_METOG</name>
<dbReference type="RefSeq" id="WP_268186484.1">
    <property type="nucleotide sequence ID" value="NZ_CP113361.1"/>
</dbReference>
<dbReference type="PIRSF" id="PIRSF037373">
    <property type="entry name" value="UCP037373_trxn_reg"/>
    <property type="match status" value="1"/>
</dbReference>
<evidence type="ECO:0000313" key="2">
    <source>
        <dbReference type="EMBL" id="WAI01260.1"/>
    </source>
</evidence>
<dbReference type="Proteomes" id="UP001163096">
    <property type="component" value="Chromosome"/>
</dbReference>
<dbReference type="InterPro" id="IPR017185">
    <property type="entry name" value="UCP037373_trxn_reg"/>
</dbReference>
<dbReference type="SUPFAM" id="SSF46785">
    <property type="entry name" value="Winged helix' DNA-binding domain"/>
    <property type="match status" value="1"/>
</dbReference>
<reference evidence="2" key="1">
    <citation type="submission" date="2022-11" db="EMBL/GenBank/DDBJ databases">
        <title>Complete genome sequence of Methanogenium organophilum DSM 3596.</title>
        <authorList>
            <person name="Chen S.-C."/>
            <person name="Lai S.-J."/>
            <person name="You Y.-T."/>
        </authorList>
    </citation>
    <scope>NUCLEOTIDE SEQUENCE</scope>
    <source>
        <strain evidence="2">DSM 3596</strain>
    </source>
</reference>
<dbReference type="EMBL" id="CP113361">
    <property type="protein sequence ID" value="WAI01260.1"/>
    <property type="molecule type" value="Genomic_DNA"/>
</dbReference>
<proteinExistence type="predicted"/>
<keyword evidence="3" id="KW-1185">Reference proteome</keyword>
<gene>
    <name evidence="2" type="ORF">OU421_12740</name>
</gene>
<feature type="domain" description="Transcription regulator TrmB N-terminal" evidence="1">
    <location>
        <begin position="20"/>
        <end position="91"/>
    </location>
</feature>
<accession>A0A9X9S4D4</accession>
<dbReference type="AlphaFoldDB" id="A0A9X9S4D4"/>
<sequence length="131" mass="15518">MRMEKVMVFTEEDEEFSNLLTEIGLKRNVAKVLIYLAMTEEATSREIERSTDLRQPEVSIAMRTLKENEWIESRESKAESKGRPVKIYRLSKPITEIMDIIEKNKREEVENQLKLIQKIRIHLQNQQIVSK</sequence>
<evidence type="ECO:0000313" key="3">
    <source>
        <dbReference type="Proteomes" id="UP001163096"/>
    </source>
</evidence>
<protein>
    <submittedName>
        <fullName evidence="2">ArsR family transcriptional regulator</fullName>
    </submittedName>
</protein>
<dbReference type="KEGG" id="mou:OU421_12740"/>